<dbReference type="Gene3D" id="3.40.50.10170">
    <property type="match status" value="1"/>
</dbReference>
<accession>A0ABR5AUP6</accession>
<sequence length="283" mass="31475">MKTAIITDSTSYLPKKLRDQLHIHMIPLSVVIGQETYREEVDVKAEDFYGVVRTEAKLPTTTQPPIGEFVKLYEQLVEEGYDAAVGIYLSSGISGTYQTSLAAGGLVDGLTVYSFDSEISCAPQGFYVLRAAELAAEGKAPDEIMQELEAMRSSIRAYFVVDDLNHLKRGGRLSGAQALIGGLLQVKPLLHFVDKVIVPFEKIRTSKKALKRVADLFAEDYERGEPLEGVIIHANREQEARRWMEELQERFPHAKLSISYFGPVIGTHLGEGALGFGWVKRQD</sequence>
<comment type="caution">
    <text evidence="2">The sequence shown here is derived from an EMBL/GenBank/DDBJ whole genome shotgun (WGS) entry which is preliminary data.</text>
</comment>
<dbReference type="PANTHER" id="PTHR33434:SF2">
    <property type="entry name" value="FATTY ACID-BINDING PROTEIN TM_1468"/>
    <property type="match status" value="1"/>
</dbReference>
<organism evidence="2 3">
    <name type="scientific">Bacillus badius</name>
    <dbReference type="NCBI Taxonomy" id="1455"/>
    <lineage>
        <taxon>Bacteria</taxon>
        <taxon>Bacillati</taxon>
        <taxon>Bacillota</taxon>
        <taxon>Bacilli</taxon>
        <taxon>Bacillales</taxon>
        <taxon>Bacillaceae</taxon>
        <taxon>Pseudobacillus</taxon>
    </lineage>
</organism>
<reference evidence="2 3" key="1">
    <citation type="submission" date="2015-01" db="EMBL/GenBank/DDBJ databases">
        <title>Genome Assembly of Bacillus badius MTCC 1458.</title>
        <authorList>
            <person name="Verma A."/>
            <person name="Khatri I."/>
            <person name="Mual P."/>
            <person name="Subramanian S."/>
            <person name="Krishnamurthi S."/>
        </authorList>
    </citation>
    <scope>NUCLEOTIDE SEQUENCE [LARGE SCALE GENOMIC DNA]</scope>
    <source>
        <strain evidence="2 3">MTCC 1458</strain>
    </source>
</reference>
<dbReference type="Gene3D" id="3.30.1180.10">
    <property type="match status" value="1"/>
</dbReference>
<dbReference type="InterPro" id="IPR043168">
    <property type="entry name" value="DegV_C"/>
</dbReference>
<evidence type="ECO:0000256" key="1">
    <source>
        <dbReference type="ARBA" id="ARBA00023121"/>
    </source>
</evidence>
<gene>
    <name evidence="2" type="ORF">SD77_4132</name>
</gene>
<proteinExistence type="predicted"/>
<dbReference type="SUPFAM" id="SSF82549">
    <property type="entry name" value="DAK1/DegV-like"/>
    <property type="match status" value="1"/>
</dbReference>
<evidence type="ECO:0000313" key="2">
    <source>
        <dbReference type="EMBL" id="KIL78452.1"/>
    </source>
</evidence>
<dbReference type="PANTHER" id="PTHR33434">
    <property type="entry name" value="DEGV DOMAIN-CONTAINING PROTEIN DR_1986-RELATED"/>
    <property type="match status" value="1"/>
</dbReference>
<evidence type="ECO:0000313" key="3">
    <source>
        <dbReference type="Proteomes" id="UP000031982"/>
    </source>
</evidence>
<dbReference type="InterPro" id="IPR003797">
    <property type="entry name" value="DegV"/>
</dbReference>
<dbReference type="Proteomes" id="UP000031982">
    <property type="component" value="Unassembled WGS sequence"/>
</dbReference>
<protein>
    <submittedName>
        <fullName evidence="2">DegV family protein</fullName>
    </submittedName>
</protein>
<name>A0ABR5AUP6_BACBA</name>
<dbReference type="EMBL" id="JXLP01000009">
    <property type="protein sequence ID" value="KIL78452.1"/>
    <property type="molecule type" value="Genomic_DNA"/>
</dbReference>
<dbReference type="PROSITE" id="PS51482">
    <property type="entry name" value="DEGV"/>
    <property type="match status" value="1"/>
</dbReference>
<keyword evidence="3" id="KW-1185">Reference proteome</keyword>
<dbReference type="InterPro" id="IPR050270">
    <property type="entry name" value="DegV_domain_contain"/>
</dbReference>
<keyword evidence="1" id="KW-0446">Lipid-binding</keyword>
<dbReference type="RefSeq" id="WP_041113742.1">
    <property type="nucleotide sequence ID" value="NZ_JARTHD010000033.1"/>
</dbReference>
<dbReference type="NCBIfam" id="TIGR00762">
    <property type="entry name" value="DegV"/>
    <property type="match status" value="1"/>
</dbReference>
<dbReference type="Pfam" id="PF02645">
    <property type="entry name" value="DegV"/>
    <property type="match status" value="1"/>
</dbReference>